<feature type="region of interest" description="Disordered" evidence="1">
    <location>
        <begin position="19"/>
        <end position="44"/>
    </location>
</feature>
<evidence type="ECO:0000313" key="4">
    <source>
        <dbReference type="Proteomes" id="UP000076580"/>
    </source>
</evidence>
<proteinExistence type="predicted"/>
<dbReference type="SUPFAM" id="SSF55486">
    <property type="entry name" value="Metalloproteases ('zincins'), catalytic domain"/>
    <property type="match status" value="1"/>
</dbReference>
<dbReference type="Gene3D" id="3.40.390.10">
    <property type="entry name" value="Collagenase (Catalytic Domain)"/>
    <property type="match status" value="1"/>
</dbReference>
<feature type="compositionally biased region" description="Polar residues" evidence="1">
    <location>
        <begin position="332"/>
        <end position="344"/>
    </location>
</feature>
<feature type="compositionally biased region" description="Acidic residues" evidence="1">
    <location>
        <begin position="454"/>
        <end position="463"/>
    </location>
</feature>
<feature type="compositionally biased region" description="Polar residues" evidence="1">
    <location>
        <begin position="680"/>
        <end position="696"/>
    </location>
</feature>
<dbReference type="PROSITE" id="PS51257">
    <property type="entry name" value="PROKAR_LIPOPROTEIN"/>
    <property type="match status" value="1"/>
</dbReference>
<accession>A0A151GG92</accession>
<dbReference type="RefSeq" id="XP_040655456.1">
    <property type="nucleotide sequence ID" value="XM_040805352.1"/>
</dbReference>
<feature type="compositionally biased region" description="Basic residues" evidence="1">
    <location>
        <begin position="545"/>
        <end position="562"/>
    </location>
</feature>
<feature type="compositionally biased region" description="Polar residues" evidence="1">
    <location>
        <begin position="362"/>
        <end position="373"/>
    </location>
</feature>
<keyword evidence="2" id="KW-0732">Signal</keyword>
<feature type="compositionally biased region" description="Low complexity" evidence="1">
    <location>
        <begin position="493"/>
        <end position="508"/>
    </location>
</feature>
<dbReference type="Proteomes" id="UP000076580">
    <property type="component" value="Chromosome 03"/>
</dbReference>
<feature type="chain" id="PRO_5007580465" description="Peptidase M10 metallopeptidase domain-containing protein" evidence="2">
    <location>
        <begin position="23"/>
        <end position="713"/>
    </location>
</feature>
<feature type="signal peptide" evidence="2">
    <location>
        <begin position="1"/>
        <end position="22"/>
    </location>
</feature>
<feature type="compositionally biased region" description="Low complexity" evidence="1">
    <location>
        <begin position="420"/>
        <end position="443"/>
    </location>
</feature>
<protein>
    <recommendedName>
        <fullName evidence="5">Peptidase M10 metallopeptidase domain-containing protein</fullName>
    </recommendedName>
</protein>
<feature type="compositionally biased region" description="Polar residues" evidence="1">
    <location>
        <begin position="509"/>
        <end position="538"/>
    </location>
</feature>
<dbReference type="InterPro" id="IPR024079">
    <property type="entry name" value="MetalloPept_cat_dom_sf"/>
</dbReference>
<evidence type="ECO:0000313" key="3">
    <source>
        <dbReference type="EMBL" id="KYK56104.1"/>
    </source>
</evidence>
<feature type="compositionally biased region" description="Polar residues" evidence="1">
    <location>
        <begin position="388"/>
        <end position="404"/>
    </location>
</feature>
<feature type="compositionally biased region" description="Basic and acidic residues" evidence="1">
    <location>
        <begin position="23"/>
        <end position="44"/>
    </location>
</feature>
<feature type="compositionally biased region" description="Low complexity" evidence="1">
    <location>
        <begin position="579"/>
        <end position="594"/>
    </location>
</feature>
<sequence>MRIPLLLQSGLLAATATACATGEQHEPGTHQHQSRDLQPDPEDHGQMVTLSVAAHLCCSNNAKCADMESMEKLLGKTSQRFAIANITFSLEYFNQFNDARCKELSGVDDERRNAILESVHKGGPSTINLLYVQKNEANGIKGMAKVPNLSGNSIEDQTSDRYTGESQDGATIAMGSIPGKHSGWGANAMVSCHEFGHLFGLEHDNLDKSNVMTPYLENDKVTFKKSQVPEMRRIAFKRLREGGFFSAEKNGTITPSLTTPPSGAPGPKPAAEPDSPAAESYSPAAEPYSPASEPESPAAEPDSPAESDYPIPTGSRASPQRLPHDPSRPSFKYSNGRNHTNATYPTIPVSPSGPEGLDSETPESGTTGEYDSETTSKYDTETTRKFDSGSTREYISGSTGNRKSGTAGNYNTGTTGGQDSGTTGSQYSGTTGSQKSGGTYKSSVSPINPGVEVMPDESGDGECECTCPDHPPVGKSQSVPSSQNKASPQDSETPGTTSSGTQSPSGTGNQEAGSPYSSGSKQDLSGPNPNLSGSTPDLSKTRVPGPRRKKGCSKGRKSRNRGQKNSPGRLPINPTLSPTFNSTTNSTYLTNSTTDESIPIESSTGEKVPTESILYDEIPTGSSTGEKLPTESILYDEIPTGSSTGEKLPTESILYDEIPTGSSTGEKLPTESILYDEIPTGSSTGEMPMESNTDETVPTKPSKDEKIPMDYRR</sequence>
<dbReference type="GO" id="GO:0008237">
    <property type="term" value="F:metallopeptidase activity"/>
    <property type="evidence" value="ECO:0007669"/>
    <property type="project" value="InterPro"/>
</dbReference>
<feature type="region of interest" description="Disordered" evidence="1">
    <location>
        <begin position="247"/>
        <end position="713"/>
    </location>
</feature>
<organism evidence="3 4">
    <name type="scientific">Drechmeria coniospora</name>
    <name type="common">Nematophagous fungus</name>
    <name type="synonym">Meria coniospora</name>
    <dbReference type="NCBI Taxonomy" id="98403"/>
    <lineage>
        <taxon>Eukaryota</taxon>
        <taxon>Fungi</taxon>
        <taxon>Dikarya</taxon>
        <taxon>Ascomycota</taxon>
        <taxon>Pezizomycotina</taxon>
        <taxon>Sordariomycetes</taxon>
        <taxon>Hypocreomycetidae</taxon>
        <taxon>Hypocreales</taxon>
        <taxon>Ophiocordycipitaceae</taxon>
        <taxon>Drechmeria</taxon>
    </lineage>
</organism>
<feature type="compositionally biased region" description="Basic and acidic residues" evidence="1">
    <location>
        <begin position="701"/>
        <end position="713"/>
    </location>
</feature>
<feature type="compositionally biased region" description="Polar residues" evidence="1">
    <location>
        <begin position="475"/>
        <end position="492"/>
    </location>
</feature>
<comment type="caution">
    <text evidence="3">The sequence shown here is derived from an EMBL/GenBank/DDBJ whole genome shotgun (WGS) entry which is preliminary data.</text>
</comment>
<evidence type="ECO:0000256" key="1">
    <source>
        <dbReference type="SAM" id="MobiDB-lite"/>
    </source>
</evidence>
<feature type="compositionally biased region" description="Polar residues" evidence="1">
    <location>
        <begin position="249"/>
        <end position="259"/>
    </location>
</feature>
<evidence type="ECO:0000256" key="2">
    <source>
        <dbReference type="SAM" id="SignalP"/>
    </source>
</evidence>
<gene>
    <name evidence="3" type="ORF">DCS_08070</name>
</gene>
<feature type="compositionally biased region" description="Basic and acidic residues" evidence="1">
    <location>
        <begin position="374"/>
        <end position="387"/>
    </location>
</feature>
<dbReference type="GeneID" id="63720713"/>
<feature type="compositionally biased region" description="Low complexity" evidence="1">
    <location>
        <begin position="272"/>
        <end position="307"/>
    </location>
</feature>
<evidence type="ECO:0008006" key="5">
    <source>
        <dbReference type="Google" id="ProtNLM"/>
    </source>
</evidence>
<keyword evidence="4" id="KW-1185">Reference proteome</keyword>
<name>A0A151GG92_DRECN</name>
<dbReference type="AlphaFoldDB" id="A0A151GG92"/>
<dbReference type="EMBL" id="LAYC01000003">
    <property type="protein sequence ID" value="KYK56104.1"/>
    <property type="molecule type" value="Genomic_DNA"/>
</dbReference>
<dbReference type="InParanoid" id="A0A151GG92"/>
<reference evidence="3 4" key="1">
    <citation type="journal article" date="2016" name="Sci. Rep.">
        <title>Insights into Adaptations to a Near-Obligate Nematode Endoparasitic Lifestyle from the Finished Genome of Drechmeria coniospora.</title>
        <authorList>
            <person name="Zhang L."/>
            <person name="Zhou Z."/>
            <person name="Guo Q."/>
            <person name="Fokkens L."/>
            <person name="Miskei M."/>
            <person name="Pocsi I."/>
            <person name="Zhang W."/>
            <person name="Chen M."/>
            <person name="Wang L."/>
            <person name="Sun Y."/>
            <person name="Donzelli B.G."/>
            <person name="Gibson D.M."/>
            <person name="Nelson D.R."/>
            <person name="Luo J.G."/>
            <person name="Rep M."/>
            <person name="Liu H."/>
            <person name="Yang S."/>
            <person name="Wang J."/>
            <person name="Krasnoff S.B."/>
            <person name="Xu Y."/>
            <person name="Molnar I."/>
            <person name="Lin M."/>
        </authorList>
    </citation>
    <scope>NUCLEOTIDE SEQUENCE [LARGE SCALE GENOMIC DNA]</scope>
    <source>
        <strain evidence="3 4">ARSEF 6962</strain>
    </source>
</reference>